<keyword evidence="4" id="KW-0997">Cell inner membrane</keyword>
<comment type="similarity">
    <text evidence="2 8">Belongs to the universal stress protein B family.</text>
</comment>
<keyword evidence="6 8" id="KW-1133">Transmembrane helix</keyword>
<evidence type="ECO:0000313" key="9">
    <source>
        <dbReference type="EMBL" id="XDK25134.1"/>
    </source>
</evidence>
<evidence type="ECO:0000256" key="4">
    <source>
        <dbReference type="ARBA" id="ARBA00022519"/>
    </source>
</evidence>
<evidence type="ECO:0000256" key="5">
    <source>
        <dbReference type="ARBA" id="ARBA00022692"/>
    </source>
</evidence>
<evidence type="ECO:0000256" key="3">
    <source>
        <dbReference type="ARBA" id="ARBA00022475"/>
    </source>
</evidence>
<accession>A0AB39HFZ5</accession>
<feature type="transmembrane region" description="Helical" evidence="8">
    <location>
        <begin position="6"/>
        <end position="24"/>
    </location>
</feature>
<dbReference type="EMBL" id="CP162601">
    <property type="protein sequence ID" value="XDK25134.1"/>
    <property type="molecule type" value="Genomic_DNA"/>
</dbReference>
<dbReference type="GO" id="GO:0005886">
    <property type="term" value="C:plasma membrane"/>
    <property type="evidence" value="ECO:0007669"/>
    <property type="project" value="UniProtKB-SubCell"/>
</dbReference>
<feature type="transmembrane region" description="Helical" evidence="8">
    <location>
        <begin position="89"/>
        <end position="106"/>
    </location>
</feature>
<evidence type="ECO:0000256" key="6">
    <source>
        <dbReference type="ARBA" id="ARBA00022989"/>
    </source>
</evidence>
<dbReference type="HAMAP" id="MF_01088">
    <property type="entry name" value="UspB"/>
    <property type="match status" value="1"/>
</dbReference>
<reference evidence="9" key="1">
    <citation type="submission" date="2024-07" db="EMBL/GenBank/DDBJ databases">
        <title>Genome Analysis of a Potential Novel Vibrio Species Secreting pH- and Thermo-stable Alginate Lyase and its Application in Producing Alginate Oligosaccharides.</title>
        <authorList>
            <person name="Huang H."/>
            <person name="Bao K."/>
        </authorList>
    </citation>
    <scope>NUCLEOTIDE SEQUENCE</scope>
    <source>
        <strain evidence="9">HB236076</strain>
    </source>
</reference>
<keyword evidence="5 8" id="KW-0812">Transmembrane</keyword>
<evidence type="ECO:0000256" key="1">
    <source>
        <dbReference type="ARBA" id="ARBA00004429"/>
    </source>
</evidence>
<keyword evidence="3 8" id="KW-1003">Cell membrane</keyword>
<dbReference type="Pfam" id="PF10625">
    <property type="entry name" value="UspB"/>
    <property type="match status" value="1"/>
</dbReference>
<dbReference type="NCBIfam" id="NF003435">
    <property type="entry name" value="PRK04960.1"/>
    <property type="match status" value="1"/>
</dbReference>
<evidence type="ECO:0000256" key="7">
    <source>
        <dbReference type="ARBA" id="ARBA00023136"/>
    </source>
</evidence>
<keyword evidence="7 8" id="KW-0472">Membrane</keyword>
<dbReference type="KEGG" id="vih:AB0763_00315"/>
<name>A0AB39HFZ5_9VIBR</name>
<organism evidence="9">
    <name type="scientific">Vibrio sp. HB236076</name>
    <dbReference type="NCBI Taxonomy" id="3232307"/>
    <lineage>
        <taxon>Bacteria</taxon>
        <taxon>Pseudomonadati</taxon>
        <taxon>Pseudomonadota</taxon>
        <taxon>Gammaproteobacteria</taxon>
        <taxon>Vibrionales</taxon>
        <taxon>Vibrionaceae</taxon>
        <taxon>Vibrio</taxon>
    </lineage>
</organism>
<evidence type="ECO:0000256" key="8">
    <source>
        <dbReference type="HAMAP-Rule" id="MF_01088"/>
    </source>
</evidence>
<dbReference type="AlphaFoldDB" id="A0AB39HFZ5"/>
<proteinExistence type="inferred from homology"/>
<sequence length="107" mass="12500">MINSDLVLLTLMGITGVNMLRYFTTLRSLLYIMREVHPLLYQQVDGNGFFTPSGNVSKQVRLFYYIKSKEYHHHHDERFTTKCERVRELFILSSMLMGVTLLAAILL</sequence>
<dbReference type="InterPro" id="IPR019598">
    <property type="entry name" value="Universal_stress_protein_B"/>
</dbReference>
<evidence type="ECO:0000256" key="2">
    <source>
        <dbReference type="ARBA" id="ARBA00009803"/>
    </source>
</evidence>
<dbReference type="RefSeq" id="WP_306101793.1">
    <property type="nucleotide sequence ID" value="NZ_CP162601.1"/>
</dbReference>
<comment type="subcellular location">
    <subcellularLocation>
        <location evidence="1">Cell inner membrane</location>
        <topology evidence="1">Multi-pass membrane protein</topology>
    </subcellularLocation>
    <subcellularLocation>
        <location evidence="8">Cell membrane</location>
        <topology evidence="8">Multi-pass membrane protein</topology>
    </subcellularLocation>
</comment>
<gene>
    <name evidence="8 9" type="primary">uspB</name>
    <name evidence="9" type="ORF">AB0763_00315</name>
</gene>
<protein>
    <recommendedName>
        <fullName evidence="8">Universal stress protein B homolog</fullName>
    </recommendedName>
</protein>